<protein>
    <recommendedName>
        <fullName evidence="9">Odorant receptor</fullName>
    </recommendedName>
</protein>
<comment type="similarity">
    <text evidence="9">Belongs to the insect chemoreceptor superfamily. Heteromeric odorant receptor channel (TC 1.A.69) family.</text>
</comment>
<sequence length="386" mass="44167">MAADKEDLVTLNLKLLFSAGIIPTPGIAASKWKLRVYRLYPVVMAILYAMVFVAQSMAIYKFWRDLDAITDNAFTMVGVFMCYIMAGYAISHTEPLLRLIQVLETELPNKEAPVLEAARKSRLLTMAMFVIVHGMLSTWIAAPITLRYAQDTEEELDKNKPYPYFCFIIWLPFDASQSPIYEIVYIVQTLCFLMASLYYTSINTLFITFIIHTAAQFRILVASLGQLDANEGDEYFVQCIKHHQAIIKFVKEMNSVLSPLLLFFFFCSQMIMCVVTFQVVLSWGEGNNQLKFILGLMAAMCGPLMFCWFGTEMIQEGLAVEHAVYGCKWYERPTNFRRLLGMVLMRAQKPVLLTAGQFYDVSLTSFTQMLNAVYTYFAVLKQLYDD</sequence>
<evidence type="ECO:0000313" key="11">
    <source>
        <dbReference type="Proteomes" id="UP001233999"/>
    </source>
</evidence>
<feature type="transmembrane region" description="Helical" evidence="9">
    <location>
        <begin position="39"/>
        <end position="60"/>
    </location>
</feature>
<reference evidence="10" key="2">
    <citation type="submission" date="2023-05" db="EMBL/GenBank/DDBJ databases">
        <authorList>
            <person name="Fouks B."/>
        </authorList>
    </citation>
    <scope>NUCLEOTIDE SEQUENCE</scope>
    <source>
        <strain evidence="10">Stay&amp;Tobe</strain>
        <tissue evidence="10">Testes</tissue>
    </source>
</reference>
<accession>A0AAD7ZVS1</accession>
<dbReference type="GO" id="GO:0005549">
    <property type="term" value="F:odorant binding"/>
    <property type="evidence" value="ECO:0007669"/>
    <property type="project" value="InterPro"/>
</dbReference>
<comment type="caution">
    <text evidence="10">The sequence shown here is derived from an EMBL/GenBank/DDBJ whole genome shotgun (WGS) entry which is preliminary data.</text>
</comment>
<feature type="transmembrane region" description="Helical" evidence="9">
    <location>
        <begin position="72"/>
        <end position="90"/>
    </location>
</feature>
<dbReference type="EMBL" id="JASPKZ010006086">
    <property type="protein sequence ID" value="KAJ9587565.1"/>
    <property type="molecule type" value="Genomic_DNA"/>
</dbReference>
<evidence type="ECO:0000256" key="3">
    <source>
        <dbReference type="ARBA" id="ARBA00022692"/>
    </source>
</evidence>
<keyword evidence="4 9" id="KW-0552">Olfaction</keyword>
<dbReference type="GO" id="GO:0007165">
    <property type="term" value="P:signal transduction"/>
    <property type="evidence" value="ECO:0007669"/>
    <property type="project" value="UniProtKB-KW"/>
</dbReference>
<evidence type="ECO:0000256" key="5">
    <source>
        <dbReference type="ARBA" id="ARBA00022989"/>
    </source>
</evidence>
<keyword evidence="3 9" id="KW-0812">Transmembrane</keyword>
<comment type="subcellular location">
    <subcellularLocation>
        <location evidence="9">Cell membrane</location>
        <topology evidence="9">Multi-pass membrane protein</topology>
    </subcellularLocation>
    <subcellularLocation>
        <location evidence="1">Membrane</location>
        <topology evidence="1">Multi-pass membrane protein</topology>
    </subcellularLocation>
</comment>
<evidence type="ECO:0000256" key="9">
    <source>
        <dbReference type="RuleBase" id="RU351113"/>
    </source>
</evidence>
<dbReference type="Pfam" id="PF02949">
    <property type="entry name" value="7tm_6"/>
    <property type="match status" value="1"/>
</dbReference>
<proteinExistence type="inferred from homology"/>
<feature type="transmembrane region" description="Helical" evidence="9">
    <location>
        <begin position="123"/>
        <end position="142"/>
    </location>
</feature>
<feature type="transmembrane region" description="Helical" evidence="9">
    <location>
        <begin position="292"/>
        <end position="309"/>
    </location>
</feature>
<evidence type="ECO:0000256" key="4">
    <source>
        <dbReference type="ARBA" id="ARBA00022725"/>
    </source>
</evidence>
<evidence type="ECO:0000256" key="2">
    <source>
        <dbReference type="ARBA" id="ARBA00022606"/>
    </source>
</evidence>
<keyword evidence="2 9" id="KW-0716">Sensory transduction</keyword>
<dbReference type="GO" id="GO:0005886">
    <property type="term" value="C:plasma membrane"/>
    <property type="evidence" value="ECO:0007669"/>
    <property type="project" value="UniProtKB-SubCell"/>
</dbReference>
<feature type="transmembrane region" description="Helical" evidence="9">
    <location>
        <begin position="183"/>
        <end position="211"/>
    </location>
</feature>
<reference evidence="10" key="1">
    <citation type="journal article" date="2023" name="IScience">
        <title>Live-bearing cockroach genome reveals convergent evolutionary mechanisms linked to viviparity in insects and beyond.</title>
        <authorList>
            <person name="Fouks B."/>
            <person name="Harrison M.C."/>
            <person name="Mikhailova A.A."/>
            <person name="Marchal E."/>
            <person name="English S."/>
            <person name="Carruthers M."/>
            <person name="Jennings E.C."/>
            <person name="Chiamaka E.L."/>
            <person name="Frigard R.A."/>
            <person name="Pippel M."/>
            <person name="Attardo G.M."/>
            <person name="Benoit J.B."/>
            <person name="Bornberg-Bauer E."/>
            <person name="Tobe S.S."/>
        </authorList>
    </citation>
    <scope>NUCLEOTIDE SEQUENCE</scope>
    <source>
        <strain evidence="10">Stay&amp;Tobe</strain>
    </source>
</reference>
<dbReference type="InterPro" id="IPR004117">
    <property type="entry name" value="7tm6_olfct_rcpt"/>
</dbReference>
<evidence type="ECO:0000256" key="6">
    <source>
        <dbReference type="ARBA" id="ARBA00023136"/>
    </source>
</evidence>
<evidence type="ECO:0000256" key="7">
    <source>
        <dbReference type="ARBA" id="ARBA00023170"/>
    </source>
</evidence>
<gene>
    <name evidence="10" type="ORF">L9F63_018996</name>
</gene>
<dbReference type="PANTHER" id="PTHR21137">
    <property type="entry name" value="ODORANT RECEPTOR"/>
    <property type="match status" value="1"/>
</dbReference>
<name>A0AAD7ZVS1_DIPPU</name>
<keyword evidence="7 9" id="KW-0675">Receptor</keyword>
<dbReference type="PANTHER" id="PTHR21137:SF42">
    <property type="entry name" value="ODORANT RECEPTOR 83A"/>
    <property type="match status" value="1"/>
</dbReference>
<comment type="caution">
    <text evidence="9">Lacks conserved residue(s) required for the propagation of feature annotation.</text>
</comment>
<feature type="transmembrane region" description="Helical" evidence="9">
    <location>
        <begin position="256"/>
        <end position="280"/>
    </location>
</feature>
<evidence type="ECO:0000313" key="10">
    <source>
        <dbReference type="EMBL" id="KAJ9587565.1"/>
    </source>
</evidence>
<evidence type="ECO:0000256" key="1">
    <source>
        <dbReference type="ARBA" id="ARBA00004141"/>
    </source>
</evidence>
<dbReference type="AlphaFoldDB" id="A0AAD7ZVS1"/>
<keyword evidence="5 9" id="KW-1133">Transmembrane helix</keyword>
<keyword evidence="6 9" id="KW-0472">Membrane</keyword>
<keyword evidence="8 9" id="KW-0807">Transducer</keyword>
<keyword evidence="11" id="KW-1185">Reference proteome</keyword>
<evidence type="ECO:0000256" key="8">
    <source>
        <dbReference type="ARBA" id="ARBA00023224"/>
    </source>
</evidence>
<dbReference type="GO" id="GO:0004984">
    <property type="term" value="F:olfactory receptor activity"/>
    <property type="evidence" value="ECO:0007669"/>
    <property type="project" value="InterPro"/>
</dbReference>
<dbReference type="Proteomes" id="UP001233999">
    <property type="component" value="Unassembled WGS sequence"/>
</dbReference>
<organism evidence="10 11">
    <name type="scientific">Diploptera punctata</name>
    <name type="common">Pacific beetle cockroach</name>
    <dbReference type="NCBI Taxonomy" id="6984"/>
    <lineage>
        <taxon>Eukaryota</taxon>
        <taxon>Metazoa</taxon>
        <taxon>Ecdysozoa</taxon>
        <taxon>Arthropoda</taxon>
        <taxon>Hexapoda</taxon>
        <taxon>Insecta</taxon>
        <taxon>Pterygota</taxon>
        <taxon>Neoptera</taxon>
        <taxon>Polyneoptera</taxon>
        <taxon>Dictyoptera</taxon>
        <taxon>Blattodea</taxon>
        <taxon>Blaberoidea</taxon>
        <taxon>Blaberidae</taxon>
        <taxon>Diplopterinae</taxon>
        <taxon>Diploptera</taxon>
    </lineage>
</organism>